<comment type="subcellular location">
    <subcellularLocation>
        <location evidence="5">Cytoplasm</location>
    </subcellularLocation>
</comment>
<dbReference type="Gene3D" id="1.10.1220.10">
    <property type="entry name" value="Met repressor-like"/>
    <property type="match status" value="1"/>
</dbReference>
<protein>
    <recommendedName>
        <fullName evidence="5">Macrodomain Ter protein</fullName>
    </recommendedName>
</protein>
<sequence>MKYQQLENLESGWKWKYLVKKHREGELITRYVEASAAKEAVDLLLTLENEPVRVNAWIEEHMNPALLNRMKQTIRARRKRHFNAEHQHTRKKSIDLEFIVWQRLAGLAQRRGKTLSETIVQLIEDAEHKEKYASKMSTLKQDLQALLGERVAVCFFFLLVSDEKNPAVRGFLLDGNLSLRLSYNVFNAFNFDLNATIRGQAVDQCSASFHVVTGVASNRVGFAHTACGDFVSRDTFGDQVINNRLSTFFGQTLVVSVGTDTVSEAQNHDGTVFRVQVAQLAVHLIQSLLAFWFQRCFVEVEQNVRLQSEVLGPVLLEPVPELEQPELLLPAGRNGRKHQRSAGRYLDDRQRCLRRRCC</sequence>
<dbReference type="HAMAP" id="MF_01073">
    <property type="entry name" value="MatP"/>
    <property type="match status" value="1"/>
</dbReference>
<comment type="subunit">
    <text evidence="5">Homodimer.</text>
</comment>
<keyword evidence="2 5" id="KW-0132">Cell division</keyword>
<dbReference type="GO" id="GO:0005737">
    <property type="term" value="C:cytoplasm"/>
    <property type="evidence" value="ECO:0007669"/>
    <property type="project" value="UniProtKB-SubCell"/>
</dbReference>
<keyword evidence="3 5" id="KW-0238">DNA-binding</keyword>
<dbReference type="Gene3D" id="1.20.1270.380">
    <property type="entry name" value="MatP, N-terminal domain"/>
    <property type="match status" value="1"/>
</dbReference>
<dbReference type="NCBIfam" id="NF003471">
    <property type="entry name" value="PRK05097.1"/>
    <property type="match status" value="1"/>
</dbReference>
<keyword evidence="4 5" id="KW-0131">Cell cycle</keyword>
<name>A0A2X2UW81_CITKO</name>
<dbReference type="AlphaFoldDB" id="A0A2X2UW81"/>
<dbReference type="GO" id="GO:0043565">
    <property type="term" value="F:sequence-specific DNA binding"/>
    <property type="evidence" value="ECO:0007669"/>
    <property type="project" value="UniProtKB-UniRule"/>
</dbReference>
<proteinExistence type="inferred from homology"/>
<evidence type="ECO:0000256" key="3">
    <source>
        <dbReference type="ARBA" id="ARBA00023125"/>
    </source>
</evidence>
<gene>
    <name evidence="5 8" type="primary">matP</name>
    <name evidence="8" type="ORF">NCTC10786_00043</name>
</gene>
<dbReference type="GO" id="GO:0006355">
    <property type="term" value="P:regulation of DNA-templated transcription"/>
    <property type="evidence" value="ECO:0007669"/>
    <property type="project" value="InterPro"/>
</dbReference>
<dbReference type="InterPro" id="IPR035375">
    <property type="entry name" value="MatP_C"/>
</dbReference>
<evidence type="ECO:0000256" key="5">
    <source>
        <dbReference type="HAMAP-Rule" id="MF_01073"/>
    </source>
</evidence>
<evidence type="ECO:0000256" key="1">
    <source>
        <dbReference type="ARBA" id="ARBA00022490"/>
    </source>
</evidence>
<dbReference type="InterPro" id="IPR035087">
    <property type="entry name" value="MatP_N"/>
</dbReference>
<dbReference type="InterPro" id="IPR038339">
    <property type="entry name" value="MatP_N_sf"/>
</dbReference>
<dbReference type="Pfam" id="PF06303">
    <property type="entry name" value="MatP"/>
    <property type="match status" value="1"/>
</dbReference>
<organism evidence="8 9">
    <name type="scientific">Citrobacter koseri</name>
    <name type="common">Citrobacter diversus</name>
    <dbReference type="NCBI Taxonomy" id="545"/>
    <lineage>
        <taxon>Bacteria</taxon>
        <taxon>Pseudomonadati</taxon>
        <taxon>Pseudomonadota</taxon>
        <taxon>Gammaproteobacteria</taxon>
        <taxon>Enterobacterales</taxon>
        <taxon>Enterobacteriaceae</taxon>
        <taxon>Citrobacter</taxon>
    </lineage>
</organism>
<dbReference type="GO" id="GO:0051301">
    <property type="term" value="P:cell division"/>
    <property type="evidence" value="ECO:0007669"/>
    <property type="project" value="UniProtKB-UniRule"/>
</dbReference>
<dbReference type="InterPro" id="IPR009390">
    <property type="entry name" value="MatP"/>
</dbReference>
<evidence type="ECO:0000256" key="2">
    <source>
        <dbReference type="ARBA" id="ARBA00022618"/>
    </source>
</evidence>
<keyword evidence="1 5" id="KW-0963">Cytoplasm</keyword>
<feature type="domain" description="MatP C-terminal ribbon-helix-helix" evidence="7">
    <location>
        <begin position="88"/>
        <end position="147"/>
    </location>
</feature>
<evidence type="ECO:0000259" key="6">
    <source>
        <dbReference type="Pfam" id="PF06303"/>
    </source>
</evidence>
<evidence type="ECO:0000259" key="7">
    <source>
        <dbReference type="Pfam" id="PF17414"/>
    </source>
</evidence>
<dbReference type="Pfam" id="PF17414">
    <property type="entry name" value="MatP_C"/>
    <property type="match status" value="1"/>
</dbReference>
<comment type="function">
    <text evidence="5">Required for spatial organization of the terminus region of the chromosome (Ter macrodomain) during the cell cycle. Prevents early segregation of duplicated Ter macrodomains during cell division. Binds specifically to matS, which is a 13 bp signature motif repeated within the Ter macrodomain.</text>
</comment>
<evidence type="ECO:0000256" key="4">
    <source>
        <dbReference type="ARBA" id="ARBA00023306"/>
    </source>
</evidence>
<evidence type="ECO:0000313" key="8">
    <source>
        <dbReference type="EMBL" id="SQB20568.1"/>
    </source>
</evidence>
<reference evidence="8 9" key="1">
    <citation type="submission" date="2018-06" db="EMBL/GenBank/DDBJ databases">
        <authorList>
            <consortium name="Pathogen Informatics"/>
            <person name="Doyle S."/>
        </authorList>
    </citation>
    <scope>NUCLEOTIDE SEQUENCE [LARGE SCALE GENOMIC DNA]</scope>
    <source>
        <strain evidence="8 9">NCTC10786</strain>
    </source>
</reference>
<evidence type="ECO:0000313" key="9">
    <source>
        <dbReference type="Proteomes" id="UP000251584"/>
    </source>
</evidence>
<feature type="domain" description="MatP N-terminal" evidence="6">
    <location>
        <begin position="2"/>
        <end position="85"/>
    </location>
</feature>
<dbReference type="InterPro" id="IPR013321">
    <property type="entry name" value="Arc_rbn_hlx_hlx"/>
</dbReference>
<comment type="similarity">
    <text evidence="5">Belongs to the MatP family.</text>
</comment>
<dbReference type="Proteomes" id="UP000251584">
    <property type="component" value="Unassembled WGS sequence"/>
</dbReference>
<dbReference type="EMBL" id="UAVY01000001">
    <property type="protein sequence ID" value="SQB20568.1"/>
    <property type="molecule type" value="Genomic_DNA"/>
</dbReference>
<accession>A0A2X2UW81</accession>